<keyword evidence="1" id="KW-1133">Transmembrane helix</keyword>
<dbReference type="Proteomes" id="UP001431776">
    <property type="component" value="Unassembled WGS sequence"/>
</dbReference>
<dbReference type="EMBL" id="JASCXX010000009">
    <property type="protein sequence ID" value="MDI6449211.1"/>
    <property type="molecule type" value="Genomic_DNA"/>
</dbReference>
<name>A0AAW6TU05_9BACT</name>
<evidence type="ECO:0000313" key="2">
    <source>
        <dbReference type="EMBL" id="MDI6449211.1"/>
    </source>
</evidence>
<feature type="transmembrane region" description="Helical" evidence="1">
    <location>
        <begin position="103"/>
        <end position="127"/>
    </location>
</feature>
<protein>
    <submittedName>
        <fullName evidence="2">Uncharacterized protein</fullName>
    </submittedName>
</protein>
<proteinExistence type="predicted"/>
<feature type="transmembrane region" description="Helical" evidence="1">
    <location>
        <begin position="12"/>
        <end position="38"/>
    </location>
</feature>
<comment type="caution">
    <text evidence="2">The sequence shown here is derived from an EMBL/GenBank/DDBJ whole genome shotgun (WGS) entry which is preliminary data.</text>
</comment>
<feature type="transmembrane region" description="Helical" evidence="1">
    <location>
        <begin position="133"/>
        <end position="155"/>
    </location>
</feature>
<organism evidence="2 3">
    <name type="scientific">Anaerobaca lacustris</name>
    <dbReference type="NCBI Taxonomy" id="3044600"/>
    <lineage>
        <taxon>Bacteria</taxon>
        <taxon>Pseudomonadati</taxon>
        <taxon>Planctomycetota</taxon>
        <taxon>Phycisphaerae</taxon>
        <taxon>Sedimentisphaerales</taxon>
        <taxon>Anaerobacaceae</taxon>
        <taxon>Anaerobaca</taxon>
    </lineage>
</organism>
<keyword evidence="1" id="KW-0472">Membrane</keyword>
<dbReference type="InterPro" id="IPR023795">
    <property type="entry name" value="Serpin_CS"/>
</dbReference>
<evidence type="ECO:0000256" key="1">
    <source>
        <dbReference type="SAM" id="Phobius"/>
    </source>
</evidence>
<keyword evidence="3" id="KW-1185">Reference proteome</keyword>
<dbReference type="PROSITE" id="PS00284">
    <property type="entry name" value="SERPIN"/>
    <property type="match status" value="1"/>
</dbReference>
<accession>A0AAW6TU05</accession>
<reference evidence="2" key="1">
    <citation type="submission" date="2023-05" db="EMBL/GenBank/DDBJ databases">
        <title>Anaerotaeda fermentans gen. nov., sp. nov., a novel anaerobic planctomycete of the new family within the order Sedimentisphaerales isolated from Taman Peninsula, Russia.</title>
        <authorList>
            <person name="Khomyakova M.A."/>
            <person name="Merkel A.Y."/>
            <person name="Slobodkin A.I."/>
        </authorList>
    </citation>
    <scope>NUCLEOTIDE SEQUENCE</scope>
    <source>
        <strain evidence="2">M17dextr</strain>
    </source>
</reference>
<dbReference type="AlphaFoldDB" id="A0AAW6TU05"/>
<dbReference type="RefSeq" id="WP_349244618.1">
    <property type="nucleotide sequence ID" value="NZ_JASCXX010000009.1"/>
</dbReference>
<feature type="transmembrane region" description="Helical" evidence="1">
    <location>
        <begin position="58"/>
        <end position="79"/>
    </location>
</feature>
<keyword evidence="1" id="KW-0812">Transmembrane</keyword>
<gene>
    <name evidence="2" type="ORF">QJ522_09170</name>
</gene>
<sequence length="548" mass="60578">MEAQETNSPSKAPTGGLALAAAISLAGGIGLLGLLVFVNRTSEACGYRTGALQTLIGSAGLLCCQAAPLFGLIAVFGAIGKRQEIVARSATESGPTRAMARRFLVAGLLFATVAFVPSVVAITYGIAAHRMLPQWWVVEHMSIAVLGLAMGWISLRLFQRIPGAKLPLIASASVVVLGVASVAGTFGLTSVASYLGQRFHDLAKERTFSGDSGQLERTVVVPTLDTPSPAGKNVIWCSSFQLAWNEIRDNVIGAPLDVVGAEELADRLNKAPHRAGDLEPGSCYAAGGWTRDGIVERIEKEMGVRFPRRELPDFNDFEDRGGILAYSYLTANVPFRRPFRQLDEGFTFTDSQRAETLVAGFGLWQAFLSRYRDIREQVEILYVGWEDPNQPWGPMKEYALDLCRHSKPYQVVVAVVEPKGSLAETYEHIQRGMEQFKNQRGYENGRWFEESDLLRVPEMYWRIDHRFAELIGRMVANVGIPVVEAMQTIEFRLDRSGAMLESEALVAIAAIPRNFVFNRPFLISMKKRDADRPFFVMWVDNAELLVRQ</sequence>
<feature type="transmembrane region" description="Helical" evidence="1">
    <location>
        <begin position="167"/>
        <end position="188"/>
    </location>
</feature>
<evidence type="ECO:0000313" key="3">
    <source>
        <dbReference type="Proteomes" id="UP001431776"/>
    </source>
</evidence>